<keyword evidence="3" id="KW-1185">Reference proteome</keyword>
<dbReference type="AlphaFoldDB" id="A0A4V2GAW1"/>
<dbReference type="Gene3D" id="2.30.110.10">
    <property type="entry name" value="Electron Transport, Fmn-binding Protein, Chain A"/>
    <property type="match status" value="1"/>
</dbReference>
<dbReference type="EMBL" id="SHLC01000001">
    <property type="protein sequence ID" value="RZU65786.1"/>
    <property type="molecule type" value="Genomic_DNA"/>
</dbReference>
<protein>
    <submittedName>
        <fullName evidence="2">Nitroimidazol reductase NimA-like FMN-containing flavoprotein (Pyridoxamine 5'-phosphate oxidase superfamily)</fullName>
    </submittedName>
</protein>
<sequence length="210" mass="23022">MWISFRGNSPVYNRRARQGFYRLNQRGFRQAQPTGSGTFGGVSMRPDGTKLGGADSPAACEDEDMDTGGSPLITLLPEESWELLLSESLGRLALTVRGVIDIYPVNYVAHDGVLTIRTSEGTKLLELTINDHVAFEIDGVGREQGWSVVVKGTARILQTAAEIEAAEQLALQPLVPTEKHVWVRIDPVEITGRRFELGPAPDDTRSFTDV</sequence>
<organism evidence="2 3">
    <name type="scientific">Microterricola gilva</name>
    <dbReference type="NCBI Taxonomy" id="393267"/>
    <lineage>
        <taxon>Bacteria</taxon>
        <taxon>Bacillati</taxon>
        <taxon>Actinomycetota</taxon>
        <taxon>Actinomycetes</taxon>
        <taxon>Micrococcales</taxon>
        <taxon>Microbacteriaceae</taxon>
        <taxon>Microterricola</taxon>
    </lineage>
</organism>
<dbReference type="InterPro" id="IPR012349">
    <property type="entry name" value="Split_barrel_FMN-bd"/>
</dbReference>
<accession>A0A4V2GAW1</accession>
<feature type="region of interest" description="Disordered" evidence="1">
    <location>
        <begin position="31"/>
        <end position="64"/>
    </location>
</feature>
<reference evidence="2 3" key="1">
    <citation type="submission" date="2019-02" db="EMBL/GenBank/DDBJ databases">
        <title>Sequencing the genomes of 1000 actinobacteria strains.</title>
        <authorList>
            <person name="Klenk H.-P."/>
        </authorList>
    </citation>
    <scope>NUCLEOTIDE SEQUENCE [LARGE SCALE GENOMIC DNA]</scope>
    <source>
        <strain evidence="2 3">DSM 18319</strain>
    </source>
</reference>
<comment type="caution">
    <text evidence="2">The sequence shown here is derived from an EMBL/GenBank/DDBJ whole genome shotgun (WGS) entry which is preliminary data.</text>
</comment>
<dbReference type="Pfam" id="PF12900">
    <property type="entry name" value="Pyridox_ox_2"/>
    <property type="match status" value="1"/>
</dbReference>
<dbReference type="Proteomes" id="UP000291483">
    <property type="component" value="Unassembled WGS sequence"/>
</dbReference>
<evidence type="ECO:0000313" key="2">
    <source>
        <dbReference type="EMBL" id="RZU65786.1"/>
    </source>
</evidence>
<evidence type="ECO:0000313" key="3">
    <source>
        <dbReference type="Proteomes" id="UP000291483"/>
    </source>
</evidence>
<dbReference type="InterPro" id="IPR024747">
    <property type="entry name" value="Pyridox_Oxase-rel"/>
</dbReference>
<dbReference type="SUPFAM" id="SSF50475">
    <property type="entry name" value="FMN-binding split barrel"/>
    <property type="match status" value="1"/>
</dbReference>
<gene>
    <name evidence="2" type="ORF">EV379_2124</name>
</gene>
<evidence type="ECO:0000256" key="1">
    <source>
        <dbReference type="SAM" id="MobiDB-lite"/>
    </source>
</evidence>
<proteinExistence type="predicted"/>
<name>A0A4V2GAW1_9MICO</name>